<name>A0ABN1SUE6_9ACTN</name>
<comment type="caution">
    <text evidence="1">The sequence shown here is derived from an EMBL/GenBank/DDBJ whole genome shotgun (WGS) entry which is preliminary data.</text>
</comment>
<organism evidence="1 2">
    <name type="scientific">Streptomyces thermogriseus</name>
    <dbReference type="NCBI Taxonomy" id="75292"/>
    <lineage>
        <taxon>Bacteria</taxon>
        <taxon>Bacillati</taxon>
        <taxon>Actinomycetota</taxon>
        <taxon>Actinomycetes</taxon>
        <taxon>Kitasatosporales</taxon>
        <taxon>Streptomycetaceae</taxon>
        <taxon>Streptomyces</taxon>
    </lineage>
</organism>
<evidence type="ECO:0000313" key="1">
    <source>
        <dbReference type="EMBL" id="GAA1004772.1"/>
    </source>
</evidence>
<evidence type="ECO:0000313" key="2">
    <source>
        <dbReference type="Proteomes" id="UP001501072"/>
    </source>
</evidence>
<dbReference type="EMBL" id="BAAAHU010000004">
    <property type="protein sequence ID" value="GAA1004772.1"/>
    <property type="molecule type" value="Genomic_DNA"/>
</dbReference>
<dbReference type="RefSeq" id="WP_067395278.1">
    <property type="nucleotide sequence ID" value="NZ_BAAAHU010000004.1"/>
</dbReference>
<dbReference type="Proteomes" id="UP001501072">
    <property type="component" value="Unassembled WGS sequence"/>
</dbReference>
<reference evidence="1 2" key="1">
    <citation type="journal article" date="2019" name="Int. J. Syst. Evol. Microbiol.">
        <title>The Global Catalogue of Microorganisms (GCM) 10K type strain sequencing project: providing services to taxonomists for standard genome sequencing and annotation.</title>
        <authorList>
            <consortium name="The Broad Institute Genomics Platform"/>
            <consortium name="The Broad Institute Genome Sequencing Center for Infectious Disease"/>
            <person name="Wu L."/>
            <person name="Ma J."/>
        </authorList>
    </citation>
    <scope>NUCLEOTIDE SEQUENCE [LARGE SCALE GENOMIC DNA]</scope>
    <source>
        <strain evidence="1 2">JCM 11269</strain>
    </source>
</reference>
<keyword evidence="2" id="KW-1185">Reference proteome</keyword>
<accession>A0ABN1SUE6</accession>
<sequence length="70" mass="7108">MARSGLSSGRVVLLTGAGGPVAAMTERLPAHGARAATAGALCHLLARRPDRAHGPVLVLTEGCARWPRAA</sequence>
<gene>
    <name evidence="1" type="ORF">GCM10009564_07760</name>
</gene>
<proteinExistence type="predicted"/>
<protein>
    <submittedName>
        <fullName evidence="1">Uncharacterized protein</fullName>
    </submittedName>
</protein>